<evidence type="ECO:0000313" key="6">
    <source>
        <dbReference type="Proteomes" id="UP000046095"/>
    </source>
</evidence>
<dbReference type="AlphaFoldDB" id="A0A098ZBJ4"/>
<evidence type="ECO:0000313" key="7">
    <source>
        <dbReference type="Proteomes" id="UP000315060"/>
    </source>
</evidence>
<sequence>MDNLYLVKDDSQLATFRDFVVRNTEKLKDYQSFLKNELAVCDLPQPVIWSDFNAATQIIRESAVPTYTNNRRVVMTPDLAVWKELYLYQLMDYECSEQTQAIESHYHSLSENFLLHIVGHELAHWSEHFLDDFDGSDSYIWFEEGMVEYISRKYFLTEEEFQAEKICNQSLVELFQKKYGWHSLNDFGSSTYDKNYASIFYEYWRSFLTVDKLVENLGSVQAVLDSYHLWANTDKTLPLLNWFVQQKLIEKEI</sequence>
<evidence type="ECO:0000313" key="1">
    <source>
        <dbReference type="EMBL" id="CKI97092.1"/>
    </source>
</evidence>
<keyword evidence="4" id="KW-0648">Protein biosynthesis</keyword>
<dbReference type="GO" id="GO:0003746">
    <property type="term" value="F:translation elongation factor activity"/>
    <property type="evidence" value="ECO:0007669"/>
    <property type="project" value="UniProtKB-KW"/>
</dbReference>
<dbReference type="EMBL" id="VMVH01000008">
    <property type="protein sequence ID" value="TVW29069.1"/>
    <property type="molecule type" value="Genomic_DNA"/>
</dbReference>
<evidence type="ECO:0000313" key="4">
    <source>
        <dbReference type="EMBL" id="TVX69618.1"/>
    </source>
</evidence>
<dbReference type="Proteomes" id="UP000045541">
    <property type="component" value="Unassembled WGS sequence"/>
</dbReference>
<evidence type="ECO:0000313" key="5">
    <source>
        <dbReference type="Proteomes" id="UP000045541"/>
    </source>
</evidence>
<organism evidence="4 7">
    <name type="scientific">Streptococcus pneumoniae</name>
    <dbReference type="NCBI Taxonomy" id="1313"/>
    <lineage>
        <taxon>Bacteria</taxon>
        <taxon>Bacillati</taxon>
        <taxon>Bacillota</taxon>
        <taxon>Bacilli</taxon>
        <taxon>Lactobacillales</taxon>
        <taxon>Streptococcaceae</taxon>
        <taxon>Streptococcus</taxon>
    </lineage>
</organism>
<dbReference type="EMBL" id="CRVC01000003">
    <property type="protein sequence ID" value="COR37019.1"/>
    <property type="molecule type" value="Genomic_DNA"/>
</dbReference>
<proteinExistence type="predicted"/>
<dbReference type="Proteomes" id="UP000315060">
    <property type="component" value="Unassembled WGS sequence"/>
</dbReference>
<accession>A0A098ZBJ4</accession>
<reference evidence="2 6" key="2">
    <citation type="submission" date="2015-03" db="EMBL/GenBank/DDBJ databases">
        <authorList>
            <person name="Murphy D."/>
        </authorList>
    </citation>
    <scope>NUCLEOTIDE SEQUENCE [LARGE SCALE GENOMIC DNA]</scope>
    <source>
        <strain evidence="2 6">SMRU1708</strain>
    </source>
</reference>
<dbReference type="EMBL" id="CMWB01000006">
    <property type="protein sequence ID" value="CKI97092.1"/>
    <property type="molecule type" value="Genomic_DNA"/>
</dbReference>
<keyword evidence="4" id="KW-0251">Elongation factor</keyword>
<reference evidence="7 8" key="3">
    <citation type="submission" date="2019-07" db="EMBL/GenBank/DDBJ databases">
        <authorList>
            <person name="Mohale T."/>
        </authorList>
    </citation>
    <scope>NUCLEOTIDE SEQUENCE [LARGE SCALE GENOMIC DNA]</scope>
    <source>
        <strain evidence="3 8">NTPn 189</strain>
        <strain evidence="4 7">NTPn 59</strain>
    </source>
</reference>
<gene>
    <name evidence="4" type="ORF">AZJ28_06840</name>
    <name evidence="3" type="ORF">AZK02_00720</name>
    <name evidence="2" type="ORF">ERS021218_00454</name>
    <name evidence="1" type="ORF">ERS096071_00537</name>
</gene>
<dbReference type="EMBL" id="VMYC01000109">
    <property type="protein sequence ID" value="TVX69618.1"/>
    <property type="molecule type" value="Genomic_DNA"/>
</dbReference>
<dbReference type="PATRIC" id="fig|1313.5270.peg.683"/>
<evidence type="ECO:0000313" key="8">
    <source>
        <dbReference type="Proteomes" id="UP000318940"/>
    </source>
</evidence>
<protein>
    <submittedName>
        <fullName evidence="4">Elongation factor Tu</fullName>
    </submittedName>
</protein>
<evidence type="ECO:0000313" key="2">
    <source>
        <dbReference type="EMBL" id="COR37019.1"/>
    </source>
</evidence>
<evidence type="ECO:0000313" key="3">
    <source>
        <dbReference type="EMBL" id="TVW29069.1"/>
    </source>
</evidence>
<name>A0A098ZBJ4_STREE</name>
<dbReference type="Proteomes" id="UP000318940">
    <property type="component" value="Unassembled WGS sequence"/>
</dbReference>
<reference evidence="1 5" key="1">
    <citation type="submission" date="2015-03" db="EMBL/GenBank/DDBJ databases">
        <authorList>
            <consortium name="Pathogen Informatics"/>
            <person name="Murphy D."/>
        </authorList>
    </citation>
    <scope>NUCLEOTIDE SEQUENCE [LARGE SCALE GENOMIC DNA]</scope>
    <source>
        <strain evidence="1 5">0310</strain>
    </source>
</reference>
<dbReference type="Proteomes" id="UP000046095">
    <property type="component" value="Unassembled WGS sequence"/>
</dbReference>